<dbReference type="EMBL" id="BGZK01000906">
    <property type="protein sequence ID" value="GBP64709.1"/>
    <property type="molecule type" value="Genomic_DNA"/>
</dbReference>
<name>A0A4C1XRB9_EUMVA</name>
<reference evidence="1 2" key="1">
    <citation type="journal article" date="2019" name="Commun. Biol.">
        <title>The bagworm genome reveals a unique fibroin gene that provides high tensile strength.</title>
        <authorList>
            <person name="Kono N."/>
            <person name="Nakamura H."/>
            <person name="Ohtoshi R."/>
            <person name="Tomita M."/>
            <person name="Numata K."/>
            <person name="Arakawa K."/>
        </authorList>
    </citation>
    <scope>NUCLEOTIDE SEQUENCE [LARGE SCALE GENOMIC DNA]</scope>
</reference>
<protein>
    <submittedName>
        <fullName evidence="1">Uncharacterized protein</fullName>
    </submittedName>
</protein>
<dbReference type="AlphaFoldDB" id="A0A4C1XRB9"/>
<organism evidence="1 2">
    <name type="scientific">Eumeta variegata</name>
    <name type="common">Bagworm moth</name>
    <name type="synonym">Eumeta japonica</name>
    <dbReference type="NCBI Taxonomy" id="151549"/>
    <lineage>
        <taxon>Eukaryota</taxon>
        <taxon>Metazoa</taxon>
        <taxon>Ecdysozoa</taxon>
        <taxon>Arthropoda</taxon>
        <taxon>Hexapoda</taxon>
        <taxon>Insecta</taxon>
        <taxon>Pterygota</taxon>
        <taxon>Neoptera</taxon>
        <taxon>Endopterygota</taxon>
        <taxon>Lepidoptera</taxon>
        <taxon>Glossata</taxon>
        <taxon>Ditrysia</taxon>
        <taxon>Tineoidea</taxon>
        <taxon>Psychidae</taxon>
        <taxon>Oiketicinae</taxon>
        <taxon>Eumeta</taxon>
    </lineage>
</organism>
<keyword evidence="2" id="KW-1185">Reference proteome</keyword>
<gene>
    <name evidence="1" type="ORF">EVAR_59875_1</name>
</gene>
<proteinExistence type="predicted"/>
<accession>A0A4C1XRB9</accession>
<sequence length="81" mass="8948">MELMCISGKSWHGTAKQDSVTPLLLIAPFCSFPQLAAFSASRHFVFQSHPPPVGPDKSQGVRKLENLMTKCPVHVSTRLTR</sequence>
<comment type="caution">
    <text evidence="1">The sequence shown here is derived from an EMBL/GenBank/DDBJ whole genome shotgun (WGS) entry which is preliminary data.</text>
</comment>
<evidence type="ECO:0000313" key="2">
    <source>
        <dbReference type="Proteomes" id="UP000299102"/>
    </source>
</evidence>
<dbReference type="Proteomes" id="UP000299102">
    <property type="component" value="Unassembled WGS sequence"/>
</dbReference>
<evidence type="ECO:0000313" key="1">
    <source>
        <dbReference type="EMBL" id="GBP64709.1"/>
    </source>
</evidence>